<reference evidence="11" key="1">
    <citation type="submission" date="2016-06" db="UniProtKB">
        <authorList>
            <consortium name="WormBaseParasite"/>
        </authorList>
    </citation>
    <scope>IDENTIFICATION</scope>
</reference>
<dbReference type="InterPro" id="IPR043151">
    <property type="entry name" value="BAH_sf"/>
</dbReference>
<keyword evidence="5" id="KW-0804">Transcription</keyword>
<gene>
    <name evidence="9" type="ORF">GPUH_LOCUS24391</name>
</gene>
<keyword evidence="3" id="KW-0156">Chromatin regulator</keyword>
<name>A0A183ETV0_9BILA</name>
<dbReference type="GO" id="GO:0003682">
    <property type="term" value="F:chromatin binding"/>
    <property type="evidence" value="ECO:0007669"/>
    <property type="project" value="InterPro"/>
</dbReference>
<evidence type="ECO:0000256" key="3">
    <source>
        <dbReference type="ARBA" id="ARBA00022853"/>
    </source>
</evidence>
<proteinExistence type="predicted"/>
<dbReference type="Gene3D" id="2.30.30.490">
    <property type="match status" value="1"/>
</dbReference>
<dbReference type="CDD" id="cd04717">
    <property type="entry name" value="BAH_polybromo"/>
    <property type="match status" value="1"/>
</dbReference>
<dbReference type="OrthoDB" id="10009055at2759"/>
<evidence type="ECO:0000313" key="10">
    <source>
        <dbReference type="Proteomes" id="UP000271098"/>
    </source>
</evidence>
<protein>
    <submittedName>
        <fullName evidence="11">BAH domain-containing protein</fullName>
    </submittedName>
</protein>
<dbReference type="PROSITE" id="PS51038">
    <property type="entry name" value="BAH"/>
    <property type="match status" value="1"/>
</dbReference>
<keyword evidence="10" id="KW-1185">Reference proteome</keyword>
<dbReference type="Pfam" id="PF01426">
    <property type="entry name" value="BAH"/>
    <property type="match status" value="1"/>
</dbReference>
<organism evidence="11">
    <name type="scientific">Gongylonema pulchrum</name>
    <dbReference type="NCBI Taxonomy" id="637853"/>
    <lineage>
        <taxon>Eukaryota</taxon>
        <taxon>Metazoa</taxon>
        <taxon>Ecdysozoa</taxon>
        <taxon>Nematoda</taxon>
        <taxon>Chromadorea</taxon>
        <taxon>Rhabditida</taxon>
        <taxon>Spirurina</taxon>
        <taxon>Spiruromorpha</taxon>
        <taxon>Spiruroidea</taxon>
        <taxon>Gongylonematidae</taxon>
        <taxon>Gongylonema</taxon>
    </lineage>
</organism>
<dbReference type="SMART" id="SM00439">
    <property type="entry name" value="BAH"/>
    <property type="match status" value="1"/>
</dbReference>
<comment type="subcellular location">
    <subcellularLocation>
        <location evidence="1">Nucleus</location>
    </subcellularLocation>
</comment>
<dbReference type="InterPro" id="IPR001025">
    <property type="entry name" value="BAH_dom"/>
</dbReference>
<dbReference type="WBParaSite" id="GPUH_0002442101-mRNA-1">
    <property type="protein sequence ID" value="GPUH_0002442101-mRNA-1"/>
    <property type="gene ID" value="GPUH_0002442101"/>
</dbReference>
<evidence type="ECO:0000313" key="11">
    <source>
        <dbReference type="WBParaSite" id="GPUH_0002442101-mRNA-1"/>
    </source>
</evidence>
<evidence type="ECO:0000256" key="4">
    <source>
        <dbReference type="ARBA" id="ARBA00023015"/>
    </source>
</evidence>
<keyword evidence="2" id="KW-0677">Repeat</keyword>
<accession>A0A183ETV0</accession>
<feature type="region of interest" description="Disordered" evidence="7">
    <location>
        <begin position="136"/>
        <end position="188"/>
    </location>
</feature>
<dbReference type="EMBL" id="UYRT01100990">
    <property type="protein sequence ID" value="VDN42774.1"/>
    <property type="molecule type" value="Genomic_DNA"/>
</dbReference>
<evidence type="ECO:0000256" key="7">
    <source>
        <dbReference type="SAM" id="MobiDB-lite"/>
    </source>
</evidence>
<dbReference type="AlphaFoldDB" id="A0A183ETV0"/>
<dbReference type="GO" id="GO:0006368">
    <property type="term" value="P:transcription elongation by RNA polymerase II"/>
    <property type="evidence" value="ECO:0007669"/>
    <property type="project" value="TreeGrafter"/>
</dbReference>
<evidence type="ECO:0000256" key="1">
    <source>
        <dbReference type="ARBA" id="ARBA00004123"/>
    </source>
</evidence>
<dbReference type="PANTHER" id="PTHR16062">
    <property type="entry name" value="SWI/SNF-RELATED"/>
    <property type="match status" value="1"/>
</dbReference>
<dbReference type="GO" id="GO:0006338">
    <property type="term" value="P:chromatin remodeling"/>
    <property type="evidence" value="ECO:0007669"/>
    <property type="project" value="InterPro"/>
</dbReference>
<evidence type="ECO:0000256" key="2">
    <source>
        <dbReference type="ARBA" id="ARBA00022737"/>
    </source>
</evidence>
<evidence type="ECO:0000313" key="9">
    <source>
        <dbReference type="EMBL" id="VDN42774.1"/>
    </source>
</evidence>
<dbReference type="Proteomes" id="UP000271098">
    <property type="component" value="Unassembled WGS sequence"/>
</dbReference>
<feature type="compositionally biased region" description="Polar residues" evidence="7">
    <location>
        <begin position="155"/>
        <end position="171"/>
    </location>
</feature>
<feature type="domain" description="BAH" evidence="8">
    <location>
        <begin position="6"/>
        <end position="124"/>
    </location>
</feature>
<keyword evidence="6" id="KW-0539">Nucleus</keyword>
<evidence type="ECO:0000256" key="6">
    <source>
        <dbReference type="ARBA" id="ARBA00023242"/>
    </source>
</evidence>
<feature type="compositionally biased region" description="Low complexity" evidence="7">
    <location>
        <begin position="198"/>
        <end position="213"/>
    </location>
</feature>
<sequence>MRYNDRWYQLGNFVYVYNPLINRTVILRIDKLWKTSDGDGFFSGPYFARPEEIKHEPARMFYKQEVYAVEQPDVNVPLENVQGFCSVMHIKEYTKGRPTEIDECDVYVVERKVWGRETGNNKCTITGSKTITLSRQTTAASDRKSSAAVDAVATEQITSHDGSEPTGTTSTDDVHSNIPCTSKDVSEQQQQVETRTGQASVASQDDDTASTTDTHVRENDVEPMNDAFSKKLKLKLKVCVINELYSLTSLVISFRLLLLLNPSVFVSPFEGLKIWSFY</sequence>
<evidence type="ECO:0000259" key="8">
    <source>
        <dbReference type="PROSITE" id="PS51038"/>
    </source>
</evidence>
<keyword evidence="4" id="KW-0805">Transcription regulation</keyword>
<feature type="region of interest" description="Disordered" evidence="7">
    <location>
        <begin position="194"/>
        <end position="213"/>
    </location>
</feature>
<dbReference type="GO" id="GO:0016586">
    <property type="term" value="C:RSC-type complex"/>
    <property type="evidence" value="ECO:0007669"/>
    <property type="project" value="InterPro"/>
</dbReference>
<dbReference type="InterPro" id="IPR037382">
    <property type="entry name" value="Rsc/polybromo"/>
</dbReference>
<evidence type="ECO:0000256" key="5">
    <source>
        <dbReference type="ARBA" id="ARBA00023163"/>
    </source>
</evidence>
<reference evidence="9 10" key="2">
    <citation type="submission" date="2018-11" db="EMBL/GenBank/DDBJ databases">
        <authorList>
            <consortium name="Pathogen Informatics"/>
        </authorList>
    </citation>
    <scope>NUCLEOTIDE SEQUENCE [LARGE SCALE GENOMIC DNA]</scope>
</reference>
<dbReference type="PANTHER" id="PTHR16062:SF19">
    <property type="entry name" value="PROTEIN POLYBROMO-1"/>
    <property type="match status" value="1"/>
</dbReference>